<name>A0AAD5UD64_9FUNG</name>
<gene>
    <name evidence="6" type="ORF">HK103_006871</name>
</gene>
<dbReference type="Proteomes" id="UP001210925">
    <property type="component" value="Unassembled WGS sequence"/>
</dbReference>
<organism evidence="6 7">
    <name type="scientific">Boothiomyces macroporosus</name>
    <dbReference type="NCBI Taxonomy" id="261099"/>
    <lineage>
        <taxon>Eukaryota</taxon>
        <taxon>Fungi</taxon>
        <taxon>Fungi incertae sedis</taxon>
        <taxon>Chytridiomycota</taxon>
        <taxon>Chytridiomycota incertae sedis</taxon>
        <taxon>Chytridiomycetes</taxon>
        <taxon>Rhizophydiales</taxon>
        <taxon>Terramycetaceae</taxon>
        <taxon>Boothiomyces</taxon>
    </lineage>
</organism>
<feature type="compositionally biased region" description="Polar residues" evidence="4">
    <location>
        <begin position="89"/>
        <end position="108"/>
    </location>
</feature>
<dbReference type="InterPro" id="IPR036431">
    <property type="entry name" value="ARID_dom_sf"/>
</dbReference>
<keyword evidence="1" id="KW-0805">Transcription regulation</keyword>
<feature type="region of interest" description="Disordered" evidence="4">
    <location>
        <begin position="82"/>
        <end position="108"/>
    </location>
</feature>
<proteinExistence type="predicted"/>
<sequence length="861" mass="97551">MSDYSYYQNTGQQQLPKMEQFGFQSGISNQQQLNTQMNQNTMLNQQLNQNMNSMNQQFYQQSDMSNNMMYQRQGMNQMYGMQQNEQQNTQRSTTSQERPQADSAHSSPNLNMLQMQNQRQMYYQLQNQQNNQNMMFNQQGNQQAQVNQQQSPALQQRYQMNQQIPINNNQTQALYYQQLQQQGGQFNQGDQSMQFNQSNLPQTQVPSSTFAQNNQLGLMNQMSGNSQLGGTAQVPGAFSAQNFVNNNQSPTTPQVALSSIQSPQSHGNVYQQTQFTPTVNSMTTFQGPQAQLNERSYFENAFNSFLRQRNPAARVPPLDGKPLDTFLAFHVVIQDGGFEKVRNQNSWPAICHKLGIDVNPMNITTLQAAYQTFLYPLEQMVNRSAIQRPSSAQSNPNISAMSPAMASTPGLYNNNYMNANQPPTIPKPQTPPLPKAPPVIPEAKVVPPEPIDPATYYPKAVKLQSFGGIDLTTLGAALHRVRPAKEHYAPKDLRKLNMSLKSKMPLQVKFALDCLSIYSAEFNLKFAEYPDLLNSLVYHMEDCLKKSTENRSNDKFYSYKELFEYEWNSISQLQDNCVGSIDVVKNLMEEATTIGLILRNASMHPENHALMSQKEDLVQMLFWTLNLPVPEAIAHLDKSVSGTILSYPVFHVLEHRKNAVIILSNIGHNITIPNDKYAQLLIDVCTDFISEANTYYVYPATDLLARVLLQSTNQILIGACSKLLDLANVLLKNLPWTGLPIDAQPSQLALWELTMLNLNSIIGLAPAEQKSEIIAIPSLMKVLYLLSKRPVAQYAVPPELLMQFTGIRERSFRTYIECTRFSGKHSKKIETELLQRMVIAQRDQEAWLVAQILDFLSDYGE</sequence>
<dbReference type="CDD" id="cd16100">
    <property type="entry name" value="ARID"/>
    <property type="match status" value="1"/>
</dbReference>
<evidence type="ECO:0000256" key="4">
    <source>
        <dbReference type="SAM" id="MobiDB-lite"/>
    </source>
</evidence>
<dbReference type="SMART" id="SM00501">
    <property type="entry name" value="BRIGHT"/>
    <property type="match status" value="1"/>
</dbReference>
<feature type="domain" description="ARID" evidence="5">
    <location>
        <begin position="292"/>
        <end position="382"/>
    </location>
</feature>
<keyword evidence="7" id="KW-1185">Reference proteome</keyword>
<evidence type="ECO:0000259" key="5">
    <source>
        <dbReference type="PROSITE" id="PS51011"/>
    </source>
</evidence>
<dbReference type="AlphaFoldDB" id="A0AAD5UD64"/>
<evidence type="ECO:0000313" key="6">
    <source>
        <dbReference type="EMBL" id="KAJ3254719.1"/>
    </source>
</evidence>
<dbReference type="SMART" id="SM01014">
    <property type="entry name" value="ARID"/>
    <property type="match status" value="1"/>
</dbReference>
<evidence type="ECO:0000313" key="7">
    <source>
        <dbReference type="Proteomes" id="UP001210925"/>
    </source>
</evidence>
<dbReference type="EMBL" id="JADGKB010000079">
    <property type="protein sequence ID" value="KAJ3254719.1"/>
    <property type="molecule type" value="Genomic_DNA"/>
</dbReference>
<dbReference type="GO" id="GO:0003677">
    <property type="term" value="F:DNA binding"/>
    <property type="evidence" value="ECO:0007669"/>
    <property type="project" value="InterPro"/>
</dbReference>
<reference evidence="6" key="1">
    <citation type="submission" date="2020-05" db="EMBL/GenBank/DDBJ databases">
        <title>Phylogenomic resolution of chytrid fungi.</title>
        <authorList>
            <person name="Stajich J.E."/>
            <person name="Amses K."/>
            <person name="Simmons R."/>
            <person name="Seto K."/>
            <person name="Myers J."/>
            <person name="Bonds A."/>
            <person name="Quandt C.A."/>
            <person name="Barry K."/>
            <person name="Liu P."/>
            <person name="Grigoriev I."/>
            <person name="Longcore J.E."/>
            <person name="James T.Y."/>
        </authorList>
    </citation>
    <scope>NUCLEOTIDE SEQUENCE</scope>
    <source>
        <strain evidence="6">PLAUS21</strain>
    </source>
</reference>
<evidence type="ECO:0000256" key="1">
    <source>
        <dbReference type="ARBA" id="ARBA00023015"/>
    </source>
</evidence>
<dbReference type="PROSITE" id="PS51011">
    <property type="entry name" value="ARID"/>
    <property type="match status" value="1"/>
</dbReference>
<dbReference type="InterPro" id="IPR001606">
    <property type="entry name" value="ARID_dom"/>
</dbReference>
<dbReference type="Gene3D" id="1.10.150.60">
    <property type="entry name" value="ARID DNA-binding domain"/>
    <property type="match status" value="1"/>
</dbReference>
<dbReference type="Pfam" id="PF01388">
    <property type="entry name" value="ARID"/>
    <property type="match status" value="1"/>
</dbReference>
<dbReference type="InterPro" id="IPR052406">
    <property type="entry name" value="Chromatin_Remodeling_Comp"/>
</dbReference>
<dbReference type="SUPFAM" id="SSF46774">
    <property type="entry name" value="ARID-like"/>
    <property type="match status" value="1"/>
</dbReference>
<evidence type="ECO:0000256" key="3">
    <source>
        <dbReference type="ARBA" id="ARBA00023242"/>
    </source>
</evidence>
<dbReference type="PANTHER" id="PTHR22970:SF14">
    <property type="entry name" value="AT-RICH INTERACTIVE DOMAIN-CONTAINING PROTEIN 2"/>
    <property type="match status" value="1"/>
</dbReference>
<comment type="caution">
    <text evidence="6">The sequence shown here is derived from an EMBL/GenBank/DDBJ whole genome shotgun (WGS) entry which is preliminary data.</text>
</comment>
<evidence type="ECO:0000256" key="2">
    <source>
        <dbReference type="ARBA" id="ARBA00023163"/>
    </source>
</evidence>
<keyword evidence="3" id="KW-0539">Nucleus</keyword>
<protein>
    <recommendedName>
        <fullName evidence="5">ARID domain-containing protein</fullName>
    </recommendedName>
</protein>
<accession>A0AAD5UD64</accession>
<dbReference type="PANTHER" id="PTHR22970">
    <property type="entry name" value="AT-RICH INTERACTIVE DOMAIN-CONTAINING PROTEIN 2"/>
    <property type="match status" value="1"/>
</dbReference>
<keyword evidence="2" id="KW-0804">Transcription</keyword>